<evidence type="ECO:0000256" key="1">
    <source>
        <dbReference type="SAM" id="MobiDB-lite"/>
    </source>
</evidence>
<comment type="caution">
    <text evidence="2">The sequence shown here is derived from an EMBL/GenBank/DDBJ whole genome shotgun (WGS) entry which is preliminary data.</text>
</comment>
<keyword evidence="3" id="KW-1185">Reference proteome</keyword>
<gene>
    <name evidence="2" type="ORF">CPB83DRAFT_819534</name>
</gene>
<dbReference type="InterPro" id="IPR036322">
    <property type="entry name" value="WD40_repeat_dom_sf"/>
</dbReference>
<evidence type="ECO:0000313" key="2">
    <source>
        <dbReference type="EMBL" id="KAF9524849.1"/>
    </source>
</evidence>
<feature type="compositionally biased region" description="Acidic residues" evidence="1">
    <location>
        <begin position="620"/>
        <end position="633"/>
    </location>
</feature>
<dbReference type="AlphaFoldDB" id="A0A9P6E996"/>
<feature type="region of interest" description="Disordered" evidence="1">
    <location>
        <begin position="612"/>
        <end position="641"/>
    </location>
</feature>
<organism evidence="2 3">
    <name type="scientific">Crepidotus variabilis</name>
    <dbReference type="NCBI Taxonomy" id="179855"/>
    <lineage>
        <taxon>Eukaryota</taxon>
        <taxon>Fungi</taxon>
        <taxon>Dikarya</taxon>
        <taxon>Basidiomycota</taxon>
        <taxon>Agaricomycotina</taxon>
        <taxon>Agaricomycetes</taxon>
        <taxon>Agaricomycetidae</taxon>
        <taxon>Agaricales</taxon>
        <taxon>Agaricineae</taxon>
        <taxon>Crepidotaceae</taxon>
        <taxon>Crepidotus</taxon>
    </lineage>
</organism>
<proteinExistence type="predicted"/>
<dbReference type="Gene3D" id="2.130.10.10">
    <property type="entry name" value="YVTN repeat-like/Quinoprotein amine dehydrogenase"/>
    <property type="match status" value="1"/>
</dbReference>
<feature type="compositionally biased region" description="Acidic residues" evidence="1">
    <location>
        <begin position="35"/>
        <end position="66"/>
    </location>
</feature>
<dbReference type="Proteomes" id="UP000807306">
    <property type="component" value="Unassembled WGS sequence"/>
</dbReference>
<name>A0A9P6E996_9AGAR</name>
<accession>A0A9P6E996</accession>
<evidence type="ECO:0000313" key="3">
    <source>
        <dbReference type="Proteomes" id="UP000807306"/>
    </source>
</evidence>
<protein>
    <submittedName>
        <fullName evidence="2">Uncharacterized protein</fullName>
    </submittedName>
</protein>
<dbReference type="InterPro" id="IPR015943">
    <property type="entry name" value="WD40/YVTN_repeat-like_dom_sf"/>
</dbReference>
<dbReference type="OrthoDB" id="548949at2759"/>
<dbReference type="SUPFAM" id="SSF50978">
    <property type="entry name" value="WD40 repeat-like"/>
    <property type="match status" value="1"/>
</dbReference>
<feature type="region of interest" description="Disordered" evidence="1">
    <location>
        <begin position="21"/>
        <end position="73"/>
    </location>
</feature>
<reference evidence="2" key="1">
    <citation type="submission" date="2020-11" db="EMBL/GenBank/DDBJ databases">
        <authorList>
            <consortium name="DOE Joint Genome Institute"/>
            <person name="Ahrendt S."/>
            <person name="Riley R."/>
            <person name="Andreopoulos W."/>
            <person name="Labutti K."/>
            <person name="Pangilinan J."/>
            <person name="Ruiz-Duenas F.J."/>
            <person name="Barrasa J.M."/>
            <person name="Sanchez-Garcia M."/>
            <person name="Camarero S."/>
            <person name="Miyauchi S."/>
            <person name="Serrano A."/>
            <person name="Linde D."/>
            <person name="Babiker R."/>
            <person name="Drula E."/>
            <person name="Ayuso-Fernandez I."/>
            <person name="Pacheco R."/>
            <person name="Padilla G."/>
            <person name="Ferreira P."/>
            <person name="Barriuso J."/>
            <person name="Kellner H."/>
            <person name="Castanera R."/>
            <person name="Alfaro M."/>
            <person name="Ramirez L."/>
            <person name="Pisabarro A.G."/>
            <person name="Kuo A."/>
            <person name="Tritt A."/>
            <person name="Lipzen A."/>
            <person name="He G."/>
            <person name="Yan M."/>
            <person name="Ng V."/>
            <person name="Cullen D."/>
            <person name="Martin F."/>
            <person name="Rosso M.-N."/>
            <person name="Henrissat B."/>
            <person name="Hibbett D."/>
            <person name="Martinez A.T."/>
            <person name="Grigoriev I.V."/>
        </authorList>
    </citation>
    <scope>NUCLEOTIDE SEQUENCE</scope>
    <source>
        <strain evidence="2">CBS 506.95</strain>
    </source>
</reference>
<sequence>MATTDTIFTALKTELEVVIDTWEGNETWDGRENKDENDDEDSVMDDEDEDEDEDDEDDEDELDEREIETRREKREPAIKQALLDVQSKLIELVRKVESESPGDLPRVVEVVDLMLNRASLWANDNEGNGWRPYKGSHMPSYAHNPVSSPLLQDTRSSTDGKITNREMLAKLLPLFRQMHAEFPEATRNPDELLLKFPGPRPWRDTIRLHPSSTLCSRFKEPVPEWTQNDRNDQATAVFQARCEVTSGTINQASLLNLSANGELLTFACSGGWKNRIPFLSYFLPAEGRPDGDDFLQSYTTKLDLWDHTRSSWIDDQRRLVFVGDWDRVKSYRYRPAHAAEGAKIKFPVHTMNSKNYSGPLALLGDEELIRAGKGSVAIWQLDGLQTHGENGKDLVGEKVREGDMSTWRDDPEDIEPSSGSAISKTIQLEGYNSYEKQQEGPEIRVWHRHPSQGGVMICGMDDKSSNNFCHAYDLQAGGRIVSRYLGHGGAVEEFSTVPSADPNLFLTRCTDGHARLYDVRHPLPVATIVGARDQLELMTGAALAMPNGHPFAFTSSASSEDIKLWDLRARAVVYELATGNNTVESLAWDQFTNSLYAATSCLHRSTGYRRARYPKQRPEGEDDLNNDAEDEEEEHPHRRWPTGAFHSENYWGHIFDCGKEHRMFQYTFKCEPDTSVLPFYG</sequence>
<dbReference type="EMBL" id="MU157892">
    <property type="protein sequence ID" value="KAF9524849.1"/>
    <property type="molecule type" value="Genomic_DNA"/>
</dbReference>